<accession>A0A1D2JHQ9</accession>
<comment type="caution">
    <text evidence="1">The sequence shown here is derived from an EMBL/GenBank/DDBJ whole genome shotgun (WGS) entry which is preliminary data.</text>
</comment>
<name>A0A1D2JHQ9_PARBR</name>
<evidence type="ECO:0000313" key="2">
    <source>
        <dbReference type="Proteomes" id="UP000242814"/>
    </source>
</evidence>
<organism evidence="1 2">
    <name type="scientific">Paracoccidioides brasiliensis</name>
    <dbReference type="NCBI Taxonomy" id="121759"/>
    <lineage>
        <taxon>Eukaryota</taxon>
        <taxon>Fungi</taxon>
        <taxon>Dikarya</taxon>
        <taxon>Ascomycota</taxon>
        <taxon>Pezizomycotina</taxon>
        <taxon>Eurotiomycetes</taxon>
        <taxon>Eurotiomycetidae</taxon>
        <taxon>Onygenales</taxon>
        <taxon>Ajellomycetaceae</taxon>
        <taxon>Paracoccidioides</taxon>
    </lineage>
</organism>
<dbReference type="Proteomes" id="UP000242814">
    <property type="component" value="Unassembled WGS sequence"/>
</dbReference>
<sequence>MKSDRNVLRGIHELETHGHRYHGYIDNVLIIGFGIEDFKTAGIDVVASNILLDLGICSPSFSRDAPEMDARNDQVTKNKPSGNLCLAASGRSQKIPFWMHVYPTSACCFYYLGNSKPTIELSRPYGVLLRQRGYFQALKSFSDPKVGYSS</sequence>
<gene>
    <name evidence="1" type="ORF">ACO22_02787</name>
</gene>
<protein>
    <submittedName>
        <fullName evidence="1">Uncharacterized protein</fullName>
    </submittedName>
</protein>
<dbReference type="EMBL" id="LZYO01000089">
    <property type="protein sequence ID" value="ODH36263.1"/>
    <property type="molecule type" value="Genomic_DNA"/>
</dbReference>
<dbReference type="AlphaFoldDB" id="A0A1D2JHQ9"/>
<reference evidence="1 2" key="1">
    <citation type="submission" date="2016-06" db="EMBL/GenBank/DDBJ databases">
        <authorList>
            <person name="Kjaerup R.B."/>
            <person name="Dalgaard T.S."/>
            <person name="Juul-Madsen H.R."/>
        </authorList>
    </citation>
    <scope>NUCLEOTIDE SEQUENCE [LARGE SCALE GENOMIC DNA]</scope>
    <source>
        <strain evidence="1 2">Pb300</strain>
    </source>
</reference>
<proteinExistence type="predicted"/>
<evidence type="ECO:0000313" key="1">
    <source>
        <dbReference type="EMBL" id="ODH36263.1"/>
    </source>
</evidence>